<dbReference type="AlphaFoldDB" id="A0A4R2N162"/>
<comment type="caution">
    <text evidence="2">The sequence shown here is derived from an EMBL/GenBank/DDBJ whole genome shotgun (WGS) entry which is preliminary data.</text>
</comment>
<evidence type="ECO:0000313" key="2">
    <source>
        <dbReference type="EMBL" id="TCP13295.1"/>
    </source>
</evidence>
<reference evidence="2 3" key="1">
    <citation type="submission" date="2019-03" db="EMBL/GenBank/DDBJ databases">
        <title>Genomic Encyclopedia of Type Strains, Phase IV (KMG-IV): sequencing the most valuable type-strain genomes for metagenomic binning, comparative biology and taxonomic classification.</title>
        <authorList>
            <person name="Goeker M."/>
        </authorList>
    </citation>
    <scope>NUCLEOTIDE SEQUENCE [LARGE SCALE GENOMIC DNA]</scope>
    <source>
        <strain evidence="2 3">DSM 28231</strain>
    </source>
</reference>
<feature type="transmembrane region" description="Helical" evidence="1">
    <location>
        <begin position="7"/>
        <end position="24"/>
    </location>
</feature>
<dbReference type="Proteomes" id="UP000294841">
    <property type="component" value="Unassembled WGS sequence"/>
</dbReference>
<keyword evidence="1" id="KW-1133">Transmembrane helix</keyword>
<accession>A0A4R2N162</accession>
<keyword evidence="3" id="KW-1185">Reference proteome</keyword>
<evidence type="ECO:0000256" key="1">
    <source>
        <dbReference type="SAM" id="Phobius"/>
    </source>
</evidence>
<protein>
    <submittedName>
        <fullName evidence="2">Uncharacterized protein</fullName>
    </submittedName>
</protein>
<keyword evidence="1" id="KW-0812">Transmembrane</keyword>
<name>A0A4R2N162_9PAST</name>
<dbReference type="EMBL" id="SLXI01000002">
    <property type="protein sequence ID" value="TCP13295.1"/>
    <property type="molecule type" value="Genomic_DNA"/>
</dbReference>
<keyword evidence="1" id="KW-0472">Membrane</keyword>
<gene>
    <name evidence="2" type="ORF">EV697_102172</name>
</gene>
<feature type="transmembrane region" description="Helical" evidence="1">
    <location>
        <begin position="36"/>
        <end position="52"/>
    </location>
</feature>
<evidence type="ECO:0000313" key="3">
    <source>
        <dbReference type="Proteomes" id="UP000294841"/>
    </source>
</evidence>
<organism evidence="2 3">
    <name type="scientific">Bisgaardia hudsonensis</name>
    <dbReference type="NCBI Taxonomy" id="109472"/>
    <lineage>
        <taxon>Bacteria</taxon>
        <taxon>Pseudomonadati</taxon>
        <taxon>Pseudomonadota</taxon>
        <taxon>Gammaproteobacteria</taxon>
        <taxon>Pasteurellales</taxon>
        <taxon>Pasteurellaceae</taxon>
        <taxon>Bisgaardia</taxon>
    </lineage>
</organism>
<proteinExistence type="predicted"/>
<dbReference type="RefSeq" id="WP_165906463.1">
    <property type="nucleotide sequence ID" value="NZ_CP016605.1"/>
</dbReference>
<sequence length="56" mass="6684">MKYWLKVLTLTIGFFLISILYAFLENKLTLDKIIDGLMFFPVVLLSAGYYFYHKDR</sequence>